<comment type="function">
    <text evidence="6">This protein binds to the 23S rRNA, and is important in its secondary structure. It is located near the subunit interface in the base of the L7/L12 stalk, and near the tRNA binding site of the peptidyltransferase center.</text>
</comment>
<organism evidence="8 9">
    <name type="scientific">Mycoplasmopsis mustelae</name>
    <dbReference type="NCBI Taxonomy" id="171289"/>
    <lineage>
        <taxon>Bacteria</taxon>
        <taxon>Bacillati</taxon>
        <taxon>Mycoplasmatota</taxon>
        <taxon>Mycoplasmoidales</taxon>
        <taxon>Metamycoplasmataceae</taxon>
        <taxon>Mycoplasmopsis</taxon>
    </lineage>
</organism>
<dbReference type="PANTHER" id="PTHR11655">
    <property type="entry name" value="60S/50S RIBOSOMAL PROTEIN L6/L9"/>
    <property type="match status" value="1"/>
</dbReference>
<protein>
    <recommendedName>
        <fullName evidence="3 4">50S ribosomal protein L6</fullName>
    </recommendedName>
</protein>
<evidence type="ECO:0000256" key="6">
    <source>
        <dbReference type="RuleBase" id="RU003870"/>
    </source>
</evidence>
<comment type="similarity">
    <text evidence="5">Belongs to the universal ribosomal protein uL6 family.</text>
</comment>
<feature type="domain" description="Large ribosomal subunit protein uL6 alpha-beta" evidence="7">
    <location>
        <begin position="91"/>
        <end position="163"/>
    </location>
</feature>
<accession>A0A4R7UF04</accession>
<keyword evidence="2 5" id="KW-0687">Ribonucleoprotein</keyword>
<dbReference type="PIRSF" id="PIRSF002162">
    <property type="entry name" value="Ribosomal_L6"/>
    <property type="match status" value="1"/>
</dbReference>
<evidence type="ECO:0000256" key="1">
    <source>
        <dbReference type="ARBA" id="ARBA00022980"/>
    </source>
</evidence>
<dbReference type="Pfam" id="PF00347">
    <property type="entry name" value="Ribosomal_L6"/>
    <property type="match status" value="2"/>
</dbReference>
<evidence type="ECO:0000256" key="4">
    <source>
        <dbReference type="NCBIfam" id="TIGR03654"/>
    </source>
</evidence>
<reference evidence="8 9" key="1">
    <citation type="submission" date="2019-03" db="EMBL/GenBank/DDBJ databases">
        <title>Genomic Encyclopedia of Archaeal and Bacterial Type Strains, Phase II (KMG-II): from individual species to whole genera.</title>
        <authorList>
            <person name="Goeker M."/>
        </authorList>
    </citation>
    <scope>NUCLEOTIDE SEQUENCE [LARGE SCALE GENOMIC DNA]</scope>
    <source>
        <strain evidence="8 9">ATCC 35214</strain>
    </source>
</reference>
<dbReference type="RefSeq" id="WP_134110348.1">
    <property type="nucleotide sequence ID" value="NZ_SOCN01000001.1"/>
</dbReference>
<dbReference type="GO" id="GO:0022625">
    <property type="term" value="C:cytosolic large ribosomal subunit"/>
    <property type="evidence" value="ECO:0007669"/>
    <property type="project" value="UniProtKB-UniRule"/>
</dbReference>
<keyword evidence="9" id="KW-1185">Reference proteome</keyword>
<evidence type="ECO:0000256" key="3">
    <source>
        <dbReference type="ARBA" id="ARBA00035454"/>
    </source>
</evidence>
<dbReference type="NCBIfam" id="TIGR03654">
    <property type="entry name" value="L6_bact"/>
    <property type="match status" value="1"/>
</dbReference>
<name>A0A4R7UF04_9BACT</name>
<evidence type="ECO:0000259" key="7">
    <source>
        <dbReference type="Pfam" id="PF00347"/>
    </source>
</evidence>
<keyword evidence="6" id="KW-0694">RNA-binding</keyword>
<dbReference type="SUPFAM" id="SSF56053">
    <property type="entry name" value="Ribosomal protein L6"/>
    <property type="match status" value="2"/>
</dbReference>
<sequence length="179" mass="19257">MSRVGNRILTIPVGVTFKVDASNVTVSGPLGNLSRKFSSLISIKVEDNKVSTLRANEEKTTKQLHGTTNSHIANMLEGVSKGFKKVLEIKGVGYKANLNANFLEVSAGYSHSVKLNVPANLKVEVTKEGVVVSGIDKESVGQFASVVRAIRKPNVYSGKGISYKGEKIRRKEGKTAGKK</sequence>
<dbReference type="PANTHER" id="PTHR11655:SF14">
    <property type="entry name" value="LARGE RIBOSOMAL SUBUNIT PROTEIN UL6M"/>
    <property type="match status" value="1"/>
</dbReference>
<evidence type="ECO:0000256" key="5">
    <source>
        <dbReference type="RuleBase" id="RU003869"/>
    </source>
</evidence>
<dbReference type="GO" id="GO:0003735">
    <property type="term" value="F:structural constituent of ribosome"/>
    <property type="evidence" value="ECO:0007669"/>
    <property type="project" value="UniProtKB-UniRule"/>
</dbReference>
<feature type="domain" description="Large ribosomal subunit protein uL6 alpha-beta" evidence="7">
    <location>
        <begin position="11"/>
        <end position="82"/>
    </location>
</feature>
<dbReference type="InterPro" id="IPR036789">
    <property type="entry name" value="Ribosomal_uL6-like_a/b-dom_sf"/>
</dbReference>
<gene>
    <name evidence="8" type="ORF">BCF59_0187</name>
</gene>
<proteinExistence type="inferred from homology"/>
<dbReference type="InterPro" id="IPR019906">
    <property type="entry name" value="Ribosomal_uL6_bac-type"/>
</dbReference>
<dbReference type="InterPro" id="IPR020040">
    <property type="entry name" value="Ribosomal_uL6_a/b-dom"/>
</dbReference>
<keyword evidence="1 5" id="KW-0689">Ribosomal protein</keyword>
<dbReference type="EMBL" id="SOCN01000001">
    <property type="protein sequence ID" value="TDV24234.1"/>
    <property type="molecule type" value="Genomic_DNA"/>
</dbReference>
<keyword evidence="6" id="KW-0699">rRNA-binding</keyword>
<evidence type="ECO:0000313" key="9">
    <source>
        <dbReference type="Proteomes" id="UP000295757"/>
    </source>
</evidence>
<comment type="caution">
    <text evidence="8">The sequence shown here is derived from an EMBL/GenBank/DDBJ whole genome shotgun (WGS) entry which is preliminary data.</text>
</comment>
<evidence type="ECO:0000256" key="2">
    <source>
        <dbReference type="ARBA" id="ARBA00023274"/>
    </source>
</evidence>
<dbReference type="Gene3D" id="3.90.930.12">
    <property type="entry name" value="Ribosomal protein L6, alpha-beta domain"/>
    <property type="match status" value="2"/>
</dbReference>
<evidence type="ECO:0000313" key="8">
    <source>
        <dbReference type="EMBL" id="TDV24234.1"/>
    </source>
</evidence>
<dbReference type="AlphaFoldDB" id="A0A4R7UF04"/>
<dbReference type="GO" id="GO:0019843">
    <property type="term" value="F:rRNA binding"/>
    <property type="evidence" value="ECO:0007669"/>
    <property type="project" value="UniProtKB-UniRule"/>
</dbReference>
<dbReference type="Proteomes" id="UP000295757">
    <property type="component" value="Unassembled WGS sequence"/>
</dbReference>
<dbReference type="InterPro" id="IPR000702">
    <property type="entry name" value="Ribosomal_uL6-like"/>
</dbReference>
<dbReference type="OrthoDB" id="9805007at2"/>
<dbReference type="GO" id="GO:0002181">
    <property type="term" value="P:cytoplasmic translation"/>
    <property type="evidence" value="ECO:0007669"/>
    <property type="project" value="TreeGrafter"/>
</dbReference>
<dbReference type="PRINTS" id="PR00059">
    <property type="entry name" value="RIBOSOMALL6"/>
</dbReference>